<reference evidence="5" key="1">
    <citation type="submission" date="2009-08" db="EMBL/GenBank/DDBJ databases">
        <title>The complete genome of Chitinophaga pinensis DSM 2588.</title>
        <authorList>
            <consortium name="US DOE Joint Genome Institute (JGI-PGF)"/>
            <person name="Lucas S."/>
            <person name="Copeland A."/>
            <person name="Lapidus A."/>
            <person name="Glavina del Rio T."/>
            <person name="Dalin E."/>
            <person name="Tice H."/>
            <person name="Bruce D."/>
            <person name="Goodwin L."/>
            <person name="Pitluck S."/>
            <person name="Kyrpides N."/>
            <person name="Mavromatis K."/>
            <person name="Ivanova N."/>
            <person name="Mikhailova N."/>
            <person name="Sims D."/>
            <person name="Meinche L."/>
            <person name="Brettin T."/>
            <person name="Detter J.C."/>
            <person name="Han C."/>
            <person name="Larimer F."/>
            <person name="Land M."/>
            <person name="Hauser L."/>
            <person name="Markowitz V."/>
            <person name="Cheng J.-F."/>
            <person name="Hugenholtz P."/>
            <person name="Woyke T."/>
            <person name="Wu D."/>
            <person name="Spring S."/>
            <person name="Klenk H.-P."/>
            <person name="Eisen J.A."/>
        </authorList>
    </citation>
    <scope>NUCLEOTIDE SEQUENCE [LARGE SCALE GENOMIC DNA]</scope>
    <source>
        <strain evidence="5">ATCC 43595 / DSM 2588 / LMG 13176 / NBRC 15968 / NCIMB 11800 / UQM 2034</strain>
    </source>
</reference>
<dbReference type="GO" id="GO:0003677">
    <property type="term" value="F:DNA binding"/>
    <property type="evidence" value="ECO:0007669"/>
    <property type="project" value="InterPro"/>
</dbReference>
<proteinExistence type="predicted"/>
<dbReference type="PANTHER" id="PTHR37299">
    <property type="entry name" value="TRANSCRIPTIONAL REGULATOR-RELATED"/>
    <property type="match status" value="1"/>
</dbReference>
<dbReference type="InterPro" id="IPR001789">
    <property type="entry name" value="Sig_transdc_resp-reg_receiver"/>
</dbReference>
<dbReference type="PROSITE" id="PS50930">
    <property type="entry name" value="HTH_LYTTR"/>
    <property type="match status" value="1"/>
</dbReference>
<dbReference type="SMART" id="SM00448">
    <property type="entry name" value="REC"/>
    <property type="match status" value="1"/>
</dbReference>
<feature type="modified residue" description="4-aspartylphosphate" evidence="1">
    <location>
        <position position="62"/>
    </location>
</feature>
<evidence type="ECO:0000313" key="4">
    <source>
        <dbReference type="EMBL" id="ACU63155.1"/>
    </source>
</evidence>
<dbReference type="SMART" id="SM00850">
    <property type="entry name" value="LytTR"/>
    <property type="match status" value="1"/>
</dbReference>
<dbReference type="RefSeq" id="WP_012793322.1">
    <property type="nucleotide sequence ID" value="NC_013132.1"/>
</dbReference>
<evidence type="ECO:0000256" key="1">
    <source>
        <dbReference type="PROSITE-ProRule" id="PRU00169"/>
    </source>
</evidence>
<dbReference type="InterPro" id="IPR046947">
    <property type="entry name" value="LytR-like"/>
</dbReference>
<dbReference type="InterPro" id="IPR007492">
    <property type="entry name" value="LytTR_DNA-bd_dom"/>
</dbReference>
<dbReference type="OrthoDB" id="1646880at2"/>
<dbReference type="Proteomes" id="UP000002215">
    <property type="component" value="Chromosome"/>
</dbReference>
<protein>
    <submittedName>
        <fullName evidence="4">Two component transcriptional regulator, LytTR family</fullName>
    </submittedName>
</protein>
<dbReference type="GO" id="GO:0000156">
    <property type="term" value="F:phosphorelay response regulator activity"/>
    <property type="evidence" value="ECO:0007669"/>
    <property type="project" value="InterPro"/>
</dbReference>
<evidence type="ECO:0000259" key="3">
    <source>
        <dbReference type="PROSITE" id="PS50930"/>
    </source>
</evidence>
<organism evidence="4 5">
    <name type="scientific">Chitinophaga pinensis (strain ATCC 43595 / DSM 2588 / LMG 13176 / NBRC 15968 / NCIMB 11800 / UQM 2034)</name>
    <dbReference type="NCBI Taxonomy" id="485918"/>
    <lineage>
        <taxon>Bacteria</taxon>
        <taxon>Pseudomonadati</taxon>
        <taxon>Bacteroidota</taxon>
        <taxon>Chitinophagia</taxon>
        <taxon>Chitinophagales</taxon>
        <taxon>Chitinophagaceae</taxon>
        <taxon>Chitinophaga</taxon>
    </lineage>
</organism>
<dbReference type="PROSITE" id="PS50110">
    <property type="entry name" value="RESPONSE_REGULATORY"/>
    <property type="match status" value="1"/>
</dbReference>
<feature type="domain" description="Response regulatory" evidence="2">
    <location>
        <begin position="11"/>
        <end position="122"/>
    </location>
</feature>
<reference evidence="4 5" key="2">
    <citation type="journal article" date="2010" name="Stand. Genomic Sci.">
        <title>Complete genome sequence of Chitinophaga pinensis type strain (UQM 2034).</title>
        <authorList>
            <person name="Glavina Del Rio T."/>
            <person name="Abt B."/>
            <person name="Spring S."/>
            <person name="Lapidus A."/>
            <person name="Nolan M."/>
            <person name="Tice H."/>
            <person name="Copeland A."/>
            <person name="Cheng J.F."/>
            <person name="Chen F."/>
            <person name="Bruce D."/>
            <person name="Goodwin L."/>
            <person name="Pitluck S."/>
            <person name="Ivanova N."/>
            <person name="Mavromatis K."/>
            <person name="Mikhailova N."/>
            <person name="Pati A."/>
            <person name="Chen A."/>
            <person name="Palaniappan K."/>
            <person name="Land M."/>
            <person name="Hauser L."/>
            <person name="Chang Y.J."/>
            <person name="Jeffries C.D."/>
            <person name="Chain P."/>
            <person name="Saunders E."/>
            <person name="Detter J.C."/>
            <person name="Brettin T."/>
            <person name="Rohde M."/>
            <person name="Goker M."/>
            <person name="Bristow J."/>
            <person name="Eisen J.A."/>
            <person name="Markowitz V."/>
            <person name="Hugenholtz P."/>
            <person name="Kyrpides N.C."/>
            <person name="Klenk H.P."/>
            <person name="Lucas S."/>
        </authorList>
    </citation>
    <scope>NUCLEOTIDE SEQUENCE [LARGE SCALE GENOMIC DNA]</scope>
    <source>
        <strain evidence="5">ATCC 43595 / DSM 2588 / LMG 13176 / NBRC 15968 / NCIMB 11800 / UQM 2034</strain>
    </source>
</reference>
<dbReference type="Pfam" id="PF04397">
    <property type="entry name" value="LytTR"/>
    <property type="match status" value="1"/>
</dbReference>
<gene>
    <name evidence="4" type="ordered locus">Cpin_5734</name>
</gene>
<dbReference type="PANTHER" id="PTHR37299:SF1">
    <property type="entry name" value="STAGE 0 SPORULATION PROTEIN A HOMOLOG"/>
    <property type="match status" value="1"/>
</dbReference>
<dbReference type="Gene3D" id="2.40.50.1020">
    <property type="entry name" value="LytTr DNA-binding domain"/>
    <property type="match status" value="1"/>
</dbReference>
<dbReference type="SUPFAM" id="SSF52172">
    <property type="entry name" value="CheY-like"/>
    <property type="match status" value="1"/>
</dbReference>
<sequence length="257" mass="29838">MSGSLFQEIVTTLLVDDEVIAIHRLKKALQVYPQIKIVGEAMDGAAAVELINRLRPELVFLDIRMPGFNGFEVLDRLTYMPMIVFVTAYEEYAIRAFEKNSLDYLLKPVEEERLEMTINRIRQRPKQETELLSRIKMLLGEQQSEPRISTIPVRSGDKIFLVHVQDVVLLEAREKYVVVHTEGEEQLIDYSLSYLEGRLPETFVRVHRSYIVNKLKIREIQKYFKGTFMLLMNDRKGSKVKTAASYNDTIKTKLLLP</sequence>
<dbReference type="EMBL" id="CP001699">
    <property type="protein sequence ID" value="ACU63155.1"/>
    <property type="molecule type" value="Genomic_DNA"/>
</dbReference>
<evidence type="ECO:0000259" key="2">
    <source>
        <dbReference type="PROSITE" id="PS50110"/>
    </source>
</evidence>
<dbReference type="InterPro" id="IPR011006">
    <property type="entry name" value="CheY-like_superfamily"/>
</dbReference>
<feature type="domain" description="HTH LytTR-type" evidence="3">
    <location>
        <begin position="151"/>
        <end position="256"/>
    </location>
</feature>
<dbReference type="Pfam" id="PF00072">
    <property type="entry name" value="Response_reg"/>
    <property type="match status" value="1"/>
</dbReference>
<dbReference type="AlphaFoldDB" id="A0A979H073"/>
<keyword evidence="1" id="KW-0597">Phosphoprotein</keyword>
<evidence type="ECO:0000313" key="5">
    <source>
        <dbReference type="Proteomes" id="UP000002215"/>
    </source>
</evidence>
<accession>A0A979H073</accession>
<name>A0A979H073_CHIPD</name>
<dbReference type="KEGG" id="cpi:Cpin_5734"/>
<dbReference type="Gene3D" id="3.40.50.2300">
    <property type="match status" value="1"/>
</dbReference>